<reference evidence="7 8" key="1">
    <citation type="submission" date="2013-07" db="EMBL/GenBank/DDBJ databases">
        <authorList>
            <consortium name="DOE Joint Genome Institute"/>
            <person name="Eisen J."/>
            <person name="Huntemann M."/>
            <person name="Han J."/>
            <person name="Chen A."/>
            <person name="Kyrpides N."/>
            <person name="Mavromatis K."/>
            <person name="Markowitz V."/>
            <person name="Palaniappan K."/>
            <person name="Ivanova N."/>
            <person name="Schaumberg A."/>
            <person name="Pati A."/>
            <person name="Liolios K."/>
            <person name="Nordberg H.P."/>
            <person name="Cantor M.N."/>
            <person name="Hua S.X."/>
            <person name="Woyke T."/>
        </authorList>
    </citation>
    <scope>NUCLEOTIDE SEQUENCE [LARGE SCALE GENOMIC DNA]</scope>
    <source>
        <strain evidence="7 8">DSM 44712</strain>
    </source>
</reference>
<dbReference type="PATRIC" id="fig|927661.3.peg.2781"/>
<dbReference type="InterPro" id="IPR036188">
    <property type="entry name" value="FAD/NAD-bd_sf"/>
</dbReference>
<evidence type="ECO:0000256" key="5">
    <source>
        <dbReference type="ARBA" id="ARBA00023002"/>
    </source>
</evidence>
<evidence type="ECO:0000256" key="4">
    <source>
        <dbReference type="ARBA" id="ARBA00022827"/>
    </source>
</evidence>
<evidence type="ECO:0000313" key="8">
    <source>
        <dbReference type="Proteomes" id="UP000021053"/>
    </source>
</evidence>
<evidence type="ECO:0000256" key="2">
    <source>
        <dbReference type="ARBA" id="ARBA00005272"/>
    </source>
</evidence>
<keyword evidence="4" id="KW-0274">FAD</keyword>
<dbReference type="InterPro" id="IPR051169">
    <property type="entry name" value="NADH-Q_oxidoreductase"/>
</dbReference>
<feature type="domain" description="FAD/NAD(P)-binding" evidence="6">
    <location>
        <begin position="4"/>
        <end position="276"/>
    </location>
</feature>
<evidence type="ECO:0000256" key="3">
    <source>
        <dbReference type="ARBA" id="ARBA00022630"/>
    </source>
</evidence>
<evidence type="ECO:0000256" key="1">
    <source>
        <dbReference type="ARBA" id="ARBA00001974"/>
    </source>
</evidence>
<gene>
    <name evidence="7" type="ORF">CryarDRAFT_2819</name>
</gene>
<dbReference type="PANTHER" id="PTHR42913">
    <property type="entry name" value="APOPTOSIS-INDUCING FACTOR 1"/>
    <property type="match status" value="1"/>
</dbReference>
<dbReference type="OrthoDB" id="9784880at2"/>
<dbReference type="PANTHER" id="PTHR42913:SF3">
    <property type="entry name" value="64 KDA MITOCHONDRIAL NADH DEHYDROGENASE (EUROFUNG)"/>
    <property type="match status" value="1"/>
</dbReference>
<organism evidence="7 8">
    <name type="scientific">Cryptosporangium arvum DSM 44712</name>
    <dbReference type="NCBI Taxonomy" id="927661"/>
    <lineage>
        <taxon>Bacteria</taxon>
        <taxon>Bacillati</taxon>
        <taxon>Actinomycetota</taxon>
        <taxon>Actinomycetes</taxon>
        <taxon>Cryptosporangiales</taxon>
        <taxon>Cryptosporangiaceae</taxon>
        <taxon>Cryptosporangium</taxon>
    </lineage>
</organism>
<dbReference type="EMBL" id="JFBT01000001">
    <property type="protein sequence ID" value="EXG81700.1"/>
    <property type="molecule type" value="Genomic_DNA"/>
</dbReference>
<comment type="similarity">
    <text evidence="2">Belongs to the NADH dehydrogenase family.</text>
</comment>
<evidence type="ECO:0000259" key="6">
    <source>
        <dbReference type="Pfam" id="PF07992"/>
    </source>
</evidence>
<dbReference type="RefSeq" id="WP_035851128.1">
    <property type="nucleotide sequence ID" value="NZ_KK073874.1"/>
</dbReference>
<dbReference type="HOGENOM" id="CLU_021377_8_1_11"/>
<name>A0A010YNE7_9ACTN</name>
<dbReference type="InterPro" id="IPR023753">
    <property type="entry name" value="FAD/NAD-binding_dom"/>
</dbReference>
<keyword evidence="5" id="KW-0560">Oxidoreductase</keyword>
<dbReference type="GO" id="GO:0019646">
    <property type="term" value="P:aerobic electron transport chain"/>
    <property type="evidence" value="ECO:0007669"/>
    <property type="project" value="TreeGrafter"/>
</dbReference>
<keyword evidence="8" id="KW-1185">Reference proteome</keyword>
<dbReference type="Pfam" id="PF07992">
    <property type="entry name" value="Pyr_redox_2"/>
    <property type="match status" value="1"/>
</dbReference>
<keyword evidence="3" id="KW-0285">Flavoprotein</keyword>
<dbReference type="GO" id="GO:0003955">
    <property type="term" value="F:NAD(P)H dehydrogenase (quinone) activity"/>
    <property type="evidence" value="ECO:0007669"/>
    <property type="project" value="TreeGrafter"/>
</dbReference>
<comment type="caution">
    <text evidence="7">The sequence shown here is derived from an EMBL/GenBank/DDBJ whole genome shotgun (WGS) entry which is preliminary data.</text>
</comment>
<sequence>MITIMVVGAGYAGLAAVTSLAGRLRGRDDVHVALVDASDRFTERLRLHQVASGQHPAEFRIPELLAGTGVEFVRARVTGLDAAARTVRLDDERELRYDTLVYALGAVADTDAVPGAADHAETLDTLDSATRVATRLAALGTGRVVVCGSGLTGVEAAAEIAESHPALRVTLLGRDAPGSTLGPKARAHLTAALARLGVRVRTGVIRAVHPHAVQLDDGEPEPADLVLWTSGVRVAPLAAKAGLDVDERNRIVTDATLRSVSHPEIYAVGDAAAVRQTFGTLHGTCQSGMPTGVGAAVAIVRALDGRTPKPFRFGYLHVPISLGRHDAVVQFTRPDDSPKRAALTGRSARWYKETVSAAPWPAFGRTLKAPRTAVLGWRRGGRHTR</sequence>
<protein>
    <submittedName>
        <fullName evidence="7">NADH dehydrogenase, FAD-containing subunit</fullName>
    </submittedName>
</protein>
<comment type="cofactor">
    <cofactor evidence="1">
        <name>FAD</name>
        <dbReference type="ChEBI" id="CHEBI:57692"/>
    </cofactor>
</comment>
<evidence type="ECO:0000313" key="7">
    <source>
        <dbReference type="EMBL" id="EXG81700.1"/>
    </source>
</evidence>
<dbReference type="SUPFAM" id="SSF51905">
    <property type="entry name" value="FAD/NAD(P)-binding domain"/>
    <property type="match status" value="1"/>
</dbReference>
<proteinExistence type="inferred from homology"/>
<dbReference type="AlphaFoldDB" id="A0A010YNE7"/>
<dbReference type="PRINTS" id="PR00368">
    <property type="entry name" value="FADPNR"/>
</dbReference>
<dbReference type="PRINTS" id="PR00411">
    <property type="entry name" value="PNDRDTASEI"/>
</dbReference>
<dbReference type="Gene3D" id="3.50.50.100">
    <property type="match status" value="1"/>
</dbReference>
<dbReference type="Proteomes" id="UP000021053">
    <property type="component" value="Unassembled WGS sequence"/>
</dbReference>
<accession>A0A010YNE7</accession>